<protein>
    <submittedName>
        <fullName evidence="2">Transporter, hydrophobe/amphiphile efflux-1 (HAE1) family</fullName>
    </submittedName>
</protein>
<name>W1XYL0_9ZZZZ</name>
<dbReference type="AlphaFoldDB" id="W1XYL0"/>
<feature type="transmembrane region" description="Helical" evidence="1">
    <location>
        <begin position="12"/>
        <end position="38"/>
    </location>
</feature>
<keyword evidence="1" id="KW-0812">Transmembrane</keyword>
<organism evidence="2">
    <name type="scientific">human gut metagenome</name>
    <dbReference type="NCBI Taxonomy" id="408170"/>
    <lineage>
        <taxon>unclassified sequences</taxon>
        <taxon>metagenomes</taxon>
        <taxon>organismal metagenomes</taxon>
    </lineage>
</organism>
<dbReference type="SUPFAM" id="SSF82866">
    <property type="entry name" value="Multidrug efflux transporter AcrB transmembrane domain"/>
    <property type="match status" value="1"/>
</dbReference>
<proteinExistence type="predicted"/>
<reference evidence="2" key="1">
    <citation type="submission" date="2013-12" db="EMBL/GenBank/DDBJ databases">
        <title>A Varibaculum cambriense genome reconstructed from a premature infant gut community with otherwise low bacterial novelty that shifts toward anaerobic metabolism during the third week of life.</title>
        <authorList>
            <person name="Brown C.T."/>
            <person name="Sharon I."/>
            <person name="Thomas B.C."/>
            <person name="Castelle C.J."/>
            <person name="Morowitz M.J."/>
            <person name="Banfield J.F."/>
        </authorList>
    </citation>
    <scope>NUCLEOTIDE SEQUENCE</scope>
</reference>
<sequence length="54" mass="5579">STGAGSGARTSMGVTVVAGMTTATLFGIFIIPMLFIIIETLGPGLLTNRKKNHD</sequence>
<gene>
    <name evidence="2" type="ORF">Q604_UNBC10223G0001</name>
</gene>
<keyword evidence="1" id="KW-0472">Membrane</keyword>
<keyword evidence="1" id="KW-1133">Transmembrane helix</keyword>
<evidence type="ECO:0000313" key="2">
    <source>
        <dbReference type="EMBL" id="ETJ35388.1"/>
    </source>
</evidence>
<dbReference type="GO" id="GO:0016020">
    <property type="term" value="C:membrane"/>
    <property type="evidence" value="ECO:0007669"/>
    <property type="project" value="InterPro"/>
</dbReference>
<evidence type="ECO:0000256" key="1">
    <source>
        <dbReference type="SAM" id="Phobius"/>
    </source>
</evidence>
<dbReference type="Pfam" id="PF00873">
    <property type="entry name" value="ACR_tran"/>
    <property type="match status" value="1"/>
</dbReference>
<accession>W1XYL0</accession>
<dbReference type="Gene3D" id="1.20.1640.10">
    <property type="entry name" value="Multidrug efflux transporter AcrB transmembrane domain"/>
    <property type="match status" value="1"/>
</dbReference>
<dbReference type="EMBL" id="AZMM01010223">
    <property type="protein sequence ID" value="ETJ35388.1"/>
    <property type="molecule type" value="Genomic_DNA"/>
</dbReference>
<dbReference type="GO" id="GO:0022857">
    <property type="term" value="F:transmembrane transporter activity"/>
    <property type="evidence" value="ECO:0007669"/>
    <property type="project" value="InterPro"/>
</dbReference>
<feature type="non-terminal residue" evidence="2">
    <location>
        <position position="1"/>
    </location>
</feature>
<comment type="caution">
    <text evidence="2">The sequence shown here is derived from an EMBL/GenBank/DDBJ whole genome shotgun (WGS) entry which is preliminary data.</text>
</comment>
<dbReference type="InterPro" id="IPR001036">
    <property type="entry name" value="Acrflvin-R"/>
</dbReference>